<proteinExistence type="predicted"/>
<keyword evidence="2" id="KW-1003">Cell membrane</keyword>
<evidence type="ECO:0000313" key="8">
    <source>
        <dbReference type="EMBL" id="QEC49492.1"/>
    </source>
</evidence>
<dbReference type="PANTHER" id="PTHR34697">
    <property type="entry name" value="PHOSPHATIDYLGLYCEROL LYSYLTRANSFERASE"/>
    <property type="match status" value="1"/>
</dbReference>
<dbReference type="AlphaFoldDB" id="A0A5B8U9Z8"/>
<evidence type="ECO:0000256" key="2">
    <source>
        <dbReference type="ARBA" id="ARBA00022475"/>
    </source>
</evidence>
<evidence type="ECO:0000256" key="3">
    <source>
        <dbReference type="ARBA" id="ARBA00022692"/>
    </source>
</evidence>
<dbReference type="EMBL" id="CP042430">
    <property type="protein sequence ID" value="QEC49492.1"/>
    <property type="molecule type" value="Genomic_DNA"/>
</dbReference>
<evidence type="ECO:0000256" key="5">
    <source>
        <dbReference type="ARBA" id="ARBA00023136"/>
    </source>
</evidence>
<feature type="domain" description="Phosphatidylglycerol lysyltransferase C-terminal" evidence="7">
    <location>
        <begin position="305"/>
        <end position="598"/>
    </location>
</feature>
<protein>
    <submittedName>
        <fullName evidence="8">DUF2156 domain-containing protein</fullName>
    </submittedName>
</protein>
<keyword evidence="5 6" id="KW-0472">Membrane</keyword>
<evidence type="ECO:0000256" key="4">
    <source>
        <dbReference type="ARBA" id="ARBA00022989"/>
    </source>
</evidence>
<dbReference type="GO" id="GO:0016755">
    <property type="term" value="F:aminoacyltransferase activity"/>
    <property type="evidence" value="ECO:0007669"/>
    <property type="project" value="TreeGrafter"/>
</dbReference>
<gene>
    <name evidence="8" type="ORF">FSW04_19250</name>
</gene>
<feature type="transmembrane region" description="Helical" evidence="6">
    <location>
        <begin position="262"/>
        <end position="286"/>
    </location>
</feature>
<keyword evidence="9" id="KW-1185">Reference proteome</keyword>
<dbReference type="GO" id="GO:0055091">
    <property type="term" value="P:phospholipid homeostasis"/>
    <property type="evidence" value="ECO:0007669"/>
    <property type="project" value="TreeGrafter"/>
</dbReference>
<comment type="subcellular location">
    <subcellularLocation>
        <location evidence="1">Cell membrane</location>
        <topology evidence="1">Multi-pass membrane protein</topology>
    </subcellularLocation>
</comment>
<evidence type="ECO:0000256" key="1">
    <source>
        <dbReference type="ARBA" id="ARBA00004651"/>
    </source>
</evidence>
<keyword evidence="3 6" id="KW-0812">Transmembrane</keyword>
<keyword evidence="4 6" id="KW-1133">Transmembrane helix</keyword>
<evidence type="ECO:0000256" key="6">
    <source>
        <dbReference type="SAM" id="Phobius"/>
    </source>
</evidence>
<dbReference type="Proteomes" id="UP000321805">
    <property type="component" value="Chromosome"/>
</dbReference>
<feature type="transmembrane region" description="Helical" evidence="6">
    <location>
        <begin position="22"/>
        <end position="45"/>
    </location>
</feature>
<name>A0A5B8U9Z8_9ACTN</name>
<sequence>MYALGVRIHEWHLGLAVGAAAAAWRLLAGGPAIAVAVLAIVASWLMAKDWRDLPGVGGDRRDTGAWRLGLHRPPDAPALPPARDRVPAAAAAATAATGLLNVLSAVTQELPLRLRDLLAIAPGGDVRVAHALALPVGVALTCAAWPLARRRRRALHGAVALLAAVGVLNVLKGLDLEEAMVSWALAAVLWRSRAAFWVGHERPASAALALRVVLLPALALAVGTAVVALAAGHAAPVPGAGATPRVAARLLTLSGGTSFHGAFGWVPLGLGLLGLGTALAVAAAVLEPLRPANLGGALDRRRAAAIVRRHGTDTLSAFKLRHDLHRLWSPDGQAMVAFRIEAGSMLLAGDPVGPERARAAMLEQAVDWAHRHGLGFGVVGATEDFALLARRVGVRRLYLGDEAILPTGVMDLSGGARKTMRKAVNRVARHGYTAELRTVGDLDTATVARLGEVSDAWRDGEPERGFSMAHDALVDELLPDALVVLGRDADGVVRGFLHFVPVFGRSAMSLGFMRRERDTPNGLTEFLVVESARLLADLGVEEFSLNFAAYGRWLRAPSGRLERVLAIGLRRADRWFQVQRLLSFNAKFDPRWQPRYLLFERPAQLPRICLASMWAEGQLPRLRLPGAAGAGPEPSPRDA</sequence>
<dbReference type="InterPro" id="IPR024320">
    <property type="entry name" value="LPG_synthase_C"/>
</dbReference>
<feature type="transmembrane region" description="Helical" evidence="6">
    <location>
        <begin position="212"/>
        <end position="235"/>
    </location>
</feature>
<accession>A0A5B8U9Z8</accession>
<dbReference type="GO" id="GO:0005886">
    <property type="term" value="C:plasma membrane"/>
    <property type="evidence" value="ECO:0007669"/>
    <property type="project" value="UniProtKB-SubCell"/>
</dbReference>
<evidence type="ECO:0000259" key="7">
    <source>
        <dbReference type="Pfam" id="PF09924"/>
    </source>
</evidence>
<dbReference type="PANTHER" id="PTHR34697:SF2">
    <property type="entry name" value="PHOSPHATIDYLGLYCEROL LYSYLTRANSFERASE"/>
    <property type="match status" value="1"/>
</dbReference>
<dbReference type="OrthoDB" id="9801152at2"/>
<dbReference type="KEGG" id="bsol:FSW04_19250"/>
<evidence type="ECO:0000313" key="9">
    <source>
        <dbReference type="Proteomes" id="UP000321805"/>
    </source>
</evidence>
<dbReference type="Pfam" id="PF09924">
    <property type="entry name" value="LPG_synthase_C"/>
    <property type="match status" value="1"/>
</dbReference>
<reference evidence="8 9" key="1">
    <citation type="journal article" date="2018" name="J. Microbiol.">
        <title>Baekduia soli gen. nov., sp. nov., a novel bacterium isolated from the soil of Baekdu Mountain and proposal of a novel family name, Baekduiaceae fam. nov.</title>
        <authorList>
            <person name="An D.S."/>
            <person name="Siddiqi M.Z."/>
            <person name="Kim K.H."/>
            <person name="Yu H.S."/>
            <person name="Im W.T."/>
        </authorList>
    </citation>
    <scope>NUCLEOTIDE SEQUENCE [LARGE SCALE GENOMIC DNA]</scope>
    <source>
        <strain evidence="8 9">BR7-21</strain>
    </source>
</reference>
<feature type="transmembrane region" description="Helical" evidence="6">
    <location>
        <begin position="128"/>
        <end position="148"/>
    </location>
</feature>
<dbReference type="InterPro" id="IPR051211">
    <property type="entry name" value="PG_lysyltransferase"/>
</dbReference>
<organism evidence="8 9">
    <name type="scientific">Baekduia soli</name>
    <dbReference type="NCBI Taxonomy" id="496014"/>
    <lineage>
        <taxon>Bacteria</taxon>
        <taxon>Bacillati</taxon>
        <taxon>Actinomycetota</taxon>
        <taxon>Thermoleophilia</taxon>
        <taxon>Solirubrobacterales</taxon>
        <taxon>Baekduiaceae</taxon>
        <taxon>Baekduia</taxon>
    </lineage>
</organism>